<evidence type="ECO:0000313" key="1">
    <source>
        <dbReference type="EMBL" id="MPC10785.1"/>
    </source>
</evidence>
<reference evidence="1 2" key="1">
    <citation type="submission" date="2019-05" db="EMBL/GenBank/DDBJ databases">
        <title>Another draft genome of Portunus trituberculatus and its Hox gene families provides insights of decapod evolution.</title>
        <authorList>
            <person name="Jeong J.-H."/>
            <person name="Song I."/>
            <person name="Kim S."/>
            <person name="Choi T."/>
            <person name="Kim D."/>
            <person name="Ryu S."/>
            <person name="Kim W."/>
        </authorList>
    </citation>
    <scope>NUCLEOTIDE SEQUENCE [LARGE SCALE GENOMIC DNA]</scope>
    <source>
        <tissue evidence="1">Muscle</tissue>
    </source>
</reference>
<dbReference type="Proteomes" id="UP000324222">
    <property type="component" value="Unassembled WGS sequence"/>
</dbReference>
<organism evidence="1 2">
    <name type="scientific">Portunus trituberculatus</name>
    <name type="common">Swimming crab</name>
    <name type="synonym">Neptunus trituberculatus</name>
    <dbReference type="NCBI Taxonomy" id="210409"/>
    <lineage>
        <taxon>Eukaryota</taxon>
        <taxon>Metazoa</taxon>
        <taxon>Ecdysozoa</taxon>
        <taxon>Arthropoda</taxon>
        <taxon>Crustacea</taxon>
        <taxon>Multicrustacea</taxon>
        <taxon>Malacostraca</taxon>
        <taxon>Eumalacostraca</taxon>
        <taxon>Eucarida</taxon>
        <taxon>Decapoda</taxon>
        <taxon>Pleocyemata</taxon>
        <taxon>Brachyura</taxon>
        <taxon>Eubrachyura</taxon>
        <taxon>Portunoidea</taxon>
        <taxon>Portunidae</taxon>
        <taxon>Portuninae</taxon>
        <taxon>Portunus</taxon>
    </lineage>
</organism>
<evidence type="ECO:0000313" key="2">
    <source>
        <dbReference type="Proteomes" id="UP000324222"/>
    </source>
</evidence>
<gene>
    <name evidence="1" type="ORF">E2C01_003425</name>
</gene>
<dbReference type="AlphaFoldDB" id="A0A5B7CNP3"/>
<dbReference type="EMBL" id="VSRR010000130">
    <property type="protein sequence ID" value="MPC10785.1"/>
    <property type="molecule type" value="Genomic_DNA"/>
</dbReference>
<sequence length="131" mass="14009">MELVMTENLRLMETKDSGKECSALADSWPPLHHATTHHLLGGNPVSQTAVCGGDSPLSVGSSGGRSLLESEYSSAYNSRCIPSGRRITSFSFFLLGASLRRPRMTSLLTSGVGDLSSSKMSRTSAILFQDL</sequence>
<accession>A0A5B7CNP3</accession>
<name>A0A5B7CNP3_PORTR</name>
<comment type="caution">
    <text evidence="1">The sequence shown here is derived from an EMBL/GenBank/DDBJ whole genome shotgun (WGS) entry which is preliminary data.</text>
</comment>
<protein>
    <submittedName>
        <fullName evidence="1">Uncharacterized protein</fullName>
    </submittedName>
</protein>
<keyword evidence="2" id="KW-1185">Reference proteome</keyword>
<proteinExistence type="predicted"/>